<dbReference type="EMBL" id="VFPN01000001">
    <property type="protein sequence ID" value="TQM65701.1"/>
    <property type="molecule type" value="Genomic_DNA"/>
</dbReference>
<evidence type="ECO:0000313" key="5">
    <source>
        <dbReference type="Proteomes" id="UP000318331"/>
    </source>
</evidence>
<dbReference type="AlphaFoldDB" id="A0A543I577"/>
<evidence type="ECO:0008006" key="6">
    <source>
        <dbReference type="Google" id="ProtNLM"/>
    </source>
</evidence>
<dbReference type="Proteomes" id="UP000318331">
    <property type="component" value="Unassembled WGS sequence"/>
</dbReference>
<feature type="compositionally biased region" description="Low complexity" evidence="1">
    <location>
        <begin position="206"/>
        <end position="217"/>
    </location>
</feature>
<keyword evidence="2" id="KW-0812">Transmembrane</keyword>
<feature type="region of interest" description="Disordered" evidence="1">
    <location>
        <begin position="191"/>
        <end position="227"/>
    </location>
</feature>
<keyword evidence="2" id="KW-1133">Transmembrane helix</keyword>
<evidence type="ECO:0000256" key="3">
    <source>
        <dbReference type="SAM" id="SignalP"/>
    </source>
</evidence>
<evidence type="ECO:0000256" key="2">
    <source>
        <dbReference type="SAM" id="Phobius"/>
    </source>
</evidence>
<feature type="compositionally biased region" description="Pro residues" evidence="1">
    <location>
        <begin position="194"/>
        <end position="205"/>
    </location>
</feature>
<evidence type="ECO:0000313" key="4">
    <source>
        <dbReference type="EMBL" id="TQM65701.1"/>
    </source>
</evidence>
<proteinExistence type="predicted"/>
<feature type="signal peptide" evidence="3">
    <location>
        <begin position="1"/>
        <end position="29"/>
    </location>
</feature>
<sequence length="376" mass="38066">MMFTRIVGVAIAAALTLSGLALGGSAALAESGTTPVEYVTDATIRPDETTYLGWHEGAGAAGTYTSTPDGLALTGKVQILKGTAAITASLPDFAASLDSDATGEVFVQVPVFYNDGKNFTTLHYRVGDDSGLWTTSRALGSYGQLAEAPLADFVAQMGSYLIIGYGFFVDEGQTAVVRSFDAHGTHYVFTPQPVTVPTPPSPEPTVEPTVEPTAEPTTPAPTLAPPTPTLDAVVPGDGATSTPPVSTETDATTAGARVAVSAPVGVFAVGESVEIWLHSTPVLLGTATADAAGAVNAVVAIPATVAAGVHHIRFQSPSGYYWSTTAIEVASASASASTVLAVTGADQGVVYAAAAALVTGGVSLAVVSLRRRSALR</sequence>
<dbReference type="OrthoDB" id="4990776at2"/>
<organism evidence="4 5">
    <name type="scientific">Klugiella xanthotipulae</name>
    <dbReference type="NCBI Taxonomy" id="244735"/>
    <lineage>
        <taxon>Bacteria</taxon>
        <taxon>Bacillati</taxon>
        <taxon>Actinomycetota</taxon>
        <taxon>Actinomycetes</taxon>
        <taxon>Micrococcales</taxon>
        <taxon>Microbacteriaceae</taxon>
        <taxon>Klugiella</taxon>
    </lineage>
</organism>
<reference evidence="4 5" key="1">
    <citation type="submission" date="2019-06" db="EMBL/GenBank/DDBJ databases">
        <title>Sequencing the genomes of 1000 actinobacteria strains.</title>
        <authorList>
            <person name="Klenk H.-P."/>
        </authorList>
    </citation>
    <scope>NUCLEOTIDE SEQUENCE [LARGE SCALE GENOMIC DNA]</scope>
    <source>
        <strain evidence="4 5">DSM 18031</strain>
    </source>
</reference>
<name>A0A543I577_9MICO</name>
<keyword evidence="2" id="KW-0472">Membrane</keyword>
<feature type="chain" id="PRO_5021702245" description="Htaa protein" evidence="3">
    <location>
        <begin position="30"/>
        <end position="376"/>
    </location>
</feature>
<dbReference type="RefSeq" id="WP_141915570.1">
    <property type="nucleotide sequence ID" value="NZ_BAAAYS010000001.1"/>
</dbReference>
<feature type="compositionally biased region" description="Pro residues" evidence="1">
    <location>
        <begin position="218"/>
        <end position="227"/>
    </location>
</feature>
<gene>
    <name evidence="4" type="ORF">FB466_0513</name>
</gene>
<accession>A0A543I577</accession>
<comment type="caution">
    <text evidence="4">The sequence shown here is derived from an EMBL/GenBank/DDBJ whole genome shotgun (WGS) entry which is preliminary data.</text>
</comment>
<keyword evidence="3" id="KW-0732">Signal</keyword>
<feature type="transmembrane region" description="Helical" evidence="2">
    <location>
        <begin position="349"/>
        <end position="369"/>
    </location>
</feature>
<keyword evidence="5" id="KW-1185">Reference proteome</keyword>
<protein>
    <recommendedName>
        <fullName evidence="6">Htaa protein</fullName>
    </recommendedName>
</protein>
<evidence type="ECO:0000256" key="1">
    <source>
        <dbReference type="SAM" id="MobiDB-lite"/>
    </source>
</evidence>